<proteinExistence type="predicted"/>
<comment type="caution">
    <text evidence="1">The sequence shown here is derived from an EMBL/GenBank/DDBJ whole genome shotgun (WGS) entry which is preliminary data.</text>
</comment>
<reference evidence="1" key="1">
    <citation type="submission" date="2013-05" db="EMBL/GenBank/DDBJ databases">
        <title>Genome assembly of Cystobacter fuscus DSM 2262.</title>
        <authorList>
            <person name="Sharma G."/>
            <person name="Khatri I."/>
            <person name="Kaur C."/>
            <person name="Mayilraj S."/>
            <person name="Subramanian S."/>
        </authorList>
    </citation>
    <scope>NUCLEOTIDE SEQUENCE [LARGE SCALE GENOMIC DNA]</scope>
    <source>
        <strain evidence="1">DSM 2262</strain>
    </source>
</reference>
<sequence>MGQTEVEALQDFIKRFGETLNARTNWQEEDFEWSDPREF</sequence>
<dbReference type="AlphaFoldDB" id="S9QFP9"/>
<gene>
    <name evidence="1" type="ORF">D187_002195</name>
</gene>
<keyword evidence="2" id="KW-1185">Reference proteome</keyword>
<dbReference type="Proteomes" id="UP000011682">
    <property type="component" value="Unassembled WGS sequence"/>
</dbReference>
<accession>S9QFP9</accession>
<name>S9QFP9_CYSF2</name>
<protein>
    <submittedName>
        <fullName evidence="1">Uncharacterized protein</fullName>
    </submittedName>
</protein>
<dbReference type="EMBL" id="ANAH02000014">
    <property type="protein sequence ID" value="EPX60109.1"/>
    <property type="molecule type" value="Genomic_DNA"/>
</dbReference>
<organism evidence="1 2">
    <name type="scientific">Cystobacter fuscus (strain ATCC 25194 / DSM 2262 / NBRC 100088 / M29)</name>
    <dbReference type="NCBI Taxonomy" id="1242864"/>
    <lineage>
        <taxon>Bacteria</taxon>
        <taxon>Pseudomonadati</taxon>
        <taxon>Myxococcota</taxon>
        <taxon>Myxococcia</taxon>
        <taxon>Myxococcales</taxon>
        <taxon>Cystobacterineae</taxon>
        <taxon>Archangiaceae</taxon>
        <taxon>Cystobacter</taxon>
    </lineage>
</organism>
<evidence type="ECO:0000313" key="1">
    <source>
        <dbReference type="EMBL" id="EPX60109.1"/>
    </source>
</evidence>
<evidence type="ECO:0000313" key="2">
    <source>
        <dbReference type="Proteomes" id="UP000011682"/>
    </source>
</evidence>